<dbReference type="EMBL" id="BK015676">
    <property type="protein sequence ID" value="DAE19516.1"/>
    <property type="molecule type" value="Genomic_DNA"/>
</dbReference>
<dbReference type="SUPFAM" id="SSF54001">
    <property type="entry name" value="Cysteine proteinases"/>
    <property type="match status" value="1"/>
</dbReference>
<name>A0A8S5QLQ5_9CAUD</name>
<organism evidence="1">
    <name type="scientific">Myoviridae sp. ctitt1</name>
    <dbReference type="NCBI Taxonomy" id="2825157"/>
    <lineage>
        <taxon>Viruses</taxon>
        <taxon>Duplodnaviria</taxon>
        <taxon>Heunggongvirae</taxon>
        <taxon>Uroviricota</taxon>
        <taxon>Caudoviricetes</taxon>
    </lineage>
</organism>
<sequence length="162" mass="18445">MNAVFIAFYRGRSDHNGLASLADWVTRLVTRSPYSHCEIAVGPQCYDVGTDFTCYSSSFRDGGVRAKTMPLPSDKWDLIEISASPQEIASFYRLYAGKKYDIAGVIGFLLFCRGNPEKWFCSEFCAEFMQLRDAWRYSPGQLHALVSSEWERGYSWRGVMDS</sequence>
<dbReference type="Gene3D" id="3.90.1720.10">
    <property type="entry name" value="endopeptidase domain like (from Nostoc punctiforme)"/>
    <property type="match status" value="1"/>
</dbReference>
<dbReference type="InterPro" id="IPR038765">
    <property type="entry name" value="Papain-like_cys_pep_sf"/>
</dbReference>
<dbReference type="GO" id="GO:0001897">
    <property type="term" value="P:symbiont-mediated cytolysis of host cell"/>
    <property type="evidence" value="ECO:0007669"/>
    <property type="project" value="UniProtKB-ARBA"/>
</dbReference>
<evidence type="ECO:0000313" key="1">
    <source>
        <dbReference type="EMBL" id="DAE19516.1"/>
    </source>
</evidence>
<proteinExistence type="predicted"/>
<protein>
    <submittedName>
        <fullName evidence="1">Cysteine peptidase</fullName>
    </submittedName>
</protein>
<accession>A0A8S5QLQ5</accession>
<reference evidence="1" key="1">
    <citation type="journal article" date="2021" name="Proc. Natl. Acad. Sci. U.S.A.">
        <title>A Catalog of Tens of Thousands of Viruses from Human Metagenomes Reveals Hidden Associations with Chronic Diseases.</title>
        <authorList>
            <person name="Tisza M.J."/>
            <person name="Buck C.B."/>
        </authorList>
    </citation>
    <scope>NUCLEOTIDE SEQUENCE</scope>
    <source>
        <strain evidence="1">Ctitt1</strain>
    </source>
</reference>